<evidence type="ECO:0000256" key="5">
    <source>
        <dbReference type="ARBA" id="ARBA00038058"/>
    </source>
</evidence>
<keyword evidence="3" id="KW-0378">Hydrolase</keyword>
<keyword evidence="4" id="KW-0067">ATP-binding</keyword>
<gene>
    <name evidence="10" type="ORF">IPN02_07405</name>
</gene>
<keyword evidence="10" id="KW-0347">Helicase</keyword>
<dbReference type="Pfam" id="PF13307">
    <property type="entry name" value="Helicase_C_2"/>
    <property type="match status" value="1"/>
</dbReference>
<reference evidence="10 11" key="1">
    <citation type="submission" date="2020-10" db="EMBL/GenBank/DDBJ databases">
        <title>Connecting structure to function with the recovery of over 1000 high-quality activated sludge metagenome-assembled genomes encoding full-length rRNA genes using long-read sequencing.</title>
        <authorList>
            <person name="Singleton C.M."/>
            <person name="Petriglieri F."/>
            <person name="Kristensen J.M."/>
            <person name="Kirkegaard R.H."/>
            <person name="Michaelsen T.Y."/>
            <person name="Andersen M.H."/>
            <person name="Karst S.M."/>
            <person name="Dueholm M.S."/>
            <person name="Nielsen P.H."/>
            <person name="Albertsen M."/>
        </authorList>
    </citation>
    <scope>NUCLEOTIDE SEQUENCE [LARGE SCALE GENOMIC DNA]</scope>
    <source>
        <strain evidence="10">Lyne_18-Q3-R50-59_MAXAC.006</strain>
    </source>
</reference>
<dbReference type="PANTHER" id="PTHR11472">
    <property type="entry name" value="DNA REPAIR DEAD HELICASE RAD3/XP-D SUBFAMILY MEMBER"/>
    <property type="match status" value="1"/>
</dbReference>
<dbReference type="InterPro" id="IPR014001">
    <property type="entry name" value="Helicase_ATP-bd"/>
</dbReference>
<dbReference type="GO" id="GO:0016818">
    <property type="term" value="F:hydrolase activity, acting on acid anhydrides, in phosphorus-containing anhydrides"/>
    <property type="evidence" value="ECO:0007669"/>
    <property type="project" value="InterPro"/>
</dbReference>
<dbReference type="EC" id="5.6.2.3" evidence="6"/>
<dbReference type="InterPro" id="IPR006555">
    <property type="entry name" value="ATP-dep_Helicase_C"/>
</dbReference>
<dbReference type="PROSITE" id="PS51193">
    <property type="entry name" value="HELICASE_ATP_BIND_2"/>
    <property type="match status" value="1"/>
</dbReference>
<accession>A0A936ND57</accession>
<dbReference type="GO" id="GO:0005524">
    <property type="term" value="F:ATP binding"/>
    <property type="evidence" value="ECO:0007669"/>
    <property type="project" value="UniProtKB-KW"/>
</dbReference>
<evidence type="ECO:0000256" key="2">
    <source>
        <dbReference type="ARBA" id="ARBA00022741"/>
    </source>
</evidence>
<evidence type="ECO:0000256" key="3">
    <source>
        <dbReference type="ARBA" id="ARBA00022801"/>
    </source>
</evidence>
<proteinExistence type="inferred from homology"/>
<evidence type="ECO:0000256" key="7">
    <source>
        <dbReference type="ARBA" id="ARBA00048954"/>
    </source>
</evidence>
<comment type="similarity">
    <text evidence="5">Belongs to the helicase family. DinG subfamily.</text>
</comment>
<dbReference type="InterPro" id="IPR014013">
    <property type="entry name" value="Helic_SF1/SF2_ATP-bd_DinG/Rad3"/>
</dbReference>
<dbReference type="Pfam" id="PF00270">
    <property type="entry name" value="DEAD"/>
    <property type="match status" value="1"/>
</dbReference>
<dbReference type="InterPro" id="IPR011545">
    <property type="entry name" value="DEAD/DEAH_box_helicase_dom"/>
</dbReference>
<evidence type="ECO:0000256" key="8">
    <source>
        <dbReference type="SAM" id="MobiDB-lite"/>
    </source>
</evidence>
<dbReference type="SMART" id="SM00491">
    <property type="entry name" value="HELICc2"/>
    <property type="match status" value="1"/>
</dbReference>
<evidence type="ECO:0000256" key="6">
    <source>
        <dbReference type="ARBA" id="ARBA00044969"/>
    </source>
</evidence>
<evidence type="ECO:0000256" key="1">
    <source>
        <dbReference type="ARBA" id="ARBA00001966"/>
    </source>
</evidence>
<dbReference type="Gene3D" id="3.40.50.300">
    <property type="entry name" value="P-loop containing nucleotide triphosphate hydrolases"/>
    <property type="match status" value="2"/>
</dbReference>
<dbReference type="GO" id="GO:0006139">
    <property type="term" value="P:nucleobase-containing compound metabolic process"/>
    <property type="evidence" value="ECO:0007669"/>
    <property type="project" value="InterPro"/>
</dbReference>
<dbReference type="GO" id="GO:0003676">
    <property type="term" value="F:nucleic acid binding"/>
    <property type="evidence" value="ECO:0007669"/>
    <property type="project" value="InterPro"/>
</dbReference>
<protein>
    <recommendedName>
        <fullName evidence="6">DNA 5'-3' helicase</fullName>
        <ecNumber evidence="6">5.6.2.3</ecNumber>
    </recommendedName>
</protein>
<dbReference type="Proteomes" id="UP000727993">
    <property type="component" value="Unassembled WGS sequence"/>
</dbReference>
<organism evidence="10 11">
    <name type="scientific">Candidatus Neomicrothrix subdominans</name>
    <dbReference type="NCBI Taxonomy" id="2954438"/>
    <lineage>
        <taxon>Bacteria</taxon>
        <taxon>Bacillati</taxon>
        <taxon>Actinomycetota</taxon>
        <taxon>Acidimicrobiia</taxon>
        <taxon>Acidimicrobiales</taxon>
        <taxon>Microthrixaceae</taxon>
        <taxon>Candidatus Neomicrothrix</taxon>
    </lineage>
</organism>
<keyword evidence="2" id="KW-0547">Nucleotide-binding</keyword>
<evidence type="ECO:0000256" key="4">
    <source>
        <dbReference type="ARBA" id="ARBA00022840"/>
    </source>
</evidence>
<name>A0A936ND57_9ACTN</name>
<dbReference type="InterPro" id="IPR045028">
    <property type="entry name" value="DinG/Rad3-like"/>
</dbReference>
<evidence type="ECO:0000313" key="11">
    <source>
        <dbReference type="Proteomes" id="UP000727993"/>
    </source>
</evidence>
<dbReference type="InterPro" id="IPR027417">
    <property type="entry name" value="P-loop_NTPase"/>
</dbReference>
<dbReference type="SMART" id="SM00487">
    <property type="entry name" value="DEXDc"/>
    <property type="match status" value="1"/>
</dbReference>
<dbReference type="PANTHER" id="PTHR11472:SF34">
    <property type="entry name" value="REGULATOR OF TELOMERE ELONGATION HELICASE 1"/>
    <property type="match status" value="1"/>
</dbReference>
<dbReference type="SUPFAM" id="SSF52540">
    <property type="entry name" value="P-loop containing nucleoside triphosphate hydrolases"/>
    <property type="match status" value="1"/>
</dbReference>
<comment type="cofactor">
    <cofactor evidence="1">
        <name>[4Fe-4S] cluster</name>
        <dbReference type="ChEBI" id="CHEBI:49883"/>
    </cofactor>
</comment>
<evidence type="ECO:0000313" key="10">
    <source>
        <dbReference type="EMBL" id="MBK9296659.1"/>
    </source>
</evidence>
<comment type="catalytic activity">
    <reaction evidence="7">
        <text>ATP + H2O = ADP + phosphate + H(+)</text>
        <dbReference type="Rhea" id="RHEA:13065"/>
        <dbReference type="ChEBI" id="CHEBI:15377"/>
        <dbReference type="ChEBI" id="CHEBI:15378"/>
        <dbReference type="ChEBI" id="CHEBI:30616"/>
        <dbReference type="ChEBI" id="CHEBI:43474"/>
        <dbReference type="ChEBI" id="CHEBI:456216"/>
        <dbReference type="EC" id="5.6.2.3"/>
    </reaction>
</comment>
<dbReference type="GO" id="GO:0043139">
    <property type="term" value="F:5'-3' DNA helicase activity"/>
    <property type="evidence" value="ECO:0007669"/>
    <property type="project" value="UniProtKB-EC"/>
</dbReference>
<dbReference type="AlphaFoldDB" id="A0A936ND57"/>
<dbReference type="EMBL" id="JADJZA010000004">
    <property type="protein sequence ID" value="MBK9296659.1"/>
    <property type="molecule type" value="Genomic_DNA"/>
</dbReference>
<feature type="domain" description="Helicase ATP-binding" evidence="9">
    <location>
        <begin position="27"/>
        <end position="319"/>
    </location>
</feature>
<feature type="region of interest" description="Disordered" evidence="8">
    <location>
        <begin position="402"/>
        <end position="445"/>
    </location>
</feature>
<evidence type="ECO:0000259" key="9">
    <source>
        <dbReference type="PROSITE" id="PS51193"/>
    </source>
</evidence>
<comment type="caution">
    <text evidence="10">The sequence shown here is derived from an EMBL/GenBank/DDBJ whole genome shotgun (WGS) entry which is preliminary data.</text>
</comment>
<sequence>MTDAPTSTPADGTAAQPDPVVGALAAVTGALAGGGEERPGQVQMARAVAEAIADERHLVVQAGTGTGKSLAYLVPAVLSGKRTVVATATKALQDQLFEVDLPFLAAALDRRVDFAVLKGRSNYACLQRVDEVAVDLDQGSLELDDAGGDDQRGELARLVEWAETSHVGDKAELERDPSVAAWGAVSVGPRECPGASKCPRGEDCFAEAARARAAAADVVVVNTHLWGLNLAADRMVLPPHDVAILDEAHTTEEVISSVCGIEVTAGRFAATARAIAAIVTDPALIAQIDSVGSGLSDDLEDHRGERLDSLDDALMLTLSLAQAHLSSAMDAVRKVPDNSSPDVATRKARAMTAATALADDLTKMVEPAADLVRFVNDDPGPPRMRLAPLAVADTLDRLLWNPENGGGAGATSWDPDDEADRHDADEGAFGGGFGDERSGEGPPPGPSTVILTSATIPATMGKVLGMPDEATEVLDVGSPFDYEHQALLYCATSLPDVREPGYPEAMRNELDRLIRAAGGRTLALFTSHRAMIAAHEELAPDLPFPVLRQGQHSKAVLVRRFTEDEPTCLFATMGYWQGIDVPGPTLSLVTIDRLPFARPDDPLLDARRERAGAAAFKTIDVPRAATLLAQGTGRLIRSSKDRGAVVVFDKRLATARSYRWDLISALPPMRRTKDRTEVINYLREIRDGSVAG</sequence>